<dbReference type="RefSeq" id="WP_131309531.1">
    <property type="nucleotide sequence ID" value="NZ_SJFN01000014.1"/>
</dbReference>
<protein>
    <submittedName>
        <fullName evidence="3">Gfo/Idh/MocA family oxidoreductase</fullName>
    </submittedName>
</protein>
<dbReference type="InterPro" id="IPR000683">
    <property type="entry name" value="Gfo/Idh/MocA-like_OxRdtase_N"/>
</dbReference>
<feature type="domain" description="Gfo/Idh/MocA-like oxidoreductase N-terminal" evidence="1">
    <location>
        <begin position="7"/>
        <end position="123"/>
    </location>
</feature>
<comment type="caution">
    <text evidence="3">The sequence shown here is derived from an EMBL/GenBank/DDBJ whole genome shotgun (WGS) entry which is preliminary data.</text>
</comment>
<dbReference type="Gene3D" id="3.40.50.720">
    <property type="entry name" value="NAD(P)-binding Rossmann-like Domain"/>
    <property type="match status" value="1"/>
</dbReference>
<dbReference type="Gene3D" id="3.30.360.10">
    <property type="entry name" value="Dihydrodipicolinate Reductase, domain 2"/>
    <property type="match status" value="1"/>
</dbReference>
<dbReference type="InterPro" id="IPR051317">
    <property type="entry name" value="Gfo/Idh/MocA_oxidoreduct"/>
</dbReference>
<dbReference type="PANTHER" id="PTHR43708:SF8">
    <property type="entry name" value="OXIDOREDUCTASE"/>
    <property type="match status" value="1"/>
</dbReference>
<dbReference type="GO" id="GO:0000166">
    <property type="term" value="F:nucleotide binding"/>
    <property type="evidence" value="ECO:0007669"/>
    <property type="project" value="InterPro"/>
</dbReference>
<dbReference type="Pfam" id="PF22725">
    <property type="entry name" value="GFO_IDH_MocA_C3"/>
    <property type="match status" value="1"/>
</dbReference>
<feature type="domain" description="GFO/IDH/MocA-like oxidoreductase" evidence="2">
    <location>
        <begin position="133"/>
        <end position="255"/>
    </location>
</feature>
<dbReference type="InterPro" id="IPR055170">
    <property type="entry name" value="GFO_IDH_MocA-like_dom"/>
</dbReference>
<reference evidence="3 4" key="1">
    <citation type="submission" date="2019-02" db="EMBL/GenBank/DDBJ databases">
        <title>Siculibacillus lacustris gen. nov., sp. nov., a new rosette-forming bacterium isolated from a freshwater crater lake (Lake St. Ana, Romania).</title>
        <authorList>
            <person name="Felfoldi T."/>
            <person name="Marton Z."/>
            <person name="Szabo A."/>
            <person name="Mentes A."/>
            <person name="Boka K."/>
            <person name="Marialigeti K."/>
            <person name="Mathe I."/>
            <person name="Koncz M."/>
            <person name="Schumann P."/>
            <person name="Toth E."/>
        </authorList>
    </citation>
    <scope>NUCLEOTIDE SEQUENCE [LARGE SCALE GENOMIC DNA]</scope>
    <source>
        <strain evidence="3 4">SA-279</strain>
    </source>
</reference>
<gene>
    <name evidence="3" type="ORF">EYW49_10960</name>
</gene>
<keyword evidence="4" id="KW-1185">Reference proteome</keyword>
<dbReference type="SUPFAM" id="SSF55347">
    <property type="entry name" value="Glyceraldehyde-3-phosphate dehydrogenase-like, C-terminal domain"/>
    <property type="match status" value="1"/>
</dbReference>
<dbReference type="SUPFAM" id="SSF51735">
    <property type="entry name" value="NAD(P)-binding Rossmann-fold domains"/>
    <property type="match status" value="1"/>
</dbReference>
<dbReference type="PANTHER" id="PTHR43708">
    <property type="entry name" value="CONSERVED EXPRESSED OXIDOREDUCTASE (EUROFUNG)"/>
    <property type="match status" value="1"/>
</dbReference>
<dbReference type="Proteomes" id="UP000292781">
    <property type="component" value="Unassembled WGS sequence"/>
</dbReference>
<dbReference type="Pfam" id="PF01408">
    <property type="entry name" value="GFO_IDH_MocA"/>
    <property type="match status" value="1"/>
</dbReference>
<evidence type="ECO:0000313" key="3">
    <source>
        <dbReference type="EMBL" id="TBW37620.1"/>
    </source>
</evidence>
<evidence type="ECO:0000259" key="1">
    <source>
        <dbReference type="Pfam" id="PF01408"/>
    </source>
</evidence>
<dbReference type="AlphaFoldDB" id="A0A4Q9VQ30"/>
<name>A0A4Q9VQ30_9HYPH</name>
<proteinExistence type="predicted"/>
<evidence type="ECO:0000313" key="4">
    <source>
        <dbReference type="Proteomes" id="UP000292781"/>
    </source>
</evidence>
<evidence type="ECO:0000259" key="2">
    <source>
        <dbReference type="Pfam" id="PF22725"/>
    </source>
</evidence>
<accession>A0A4Q9VQ30</accession>
<sequence length="344" mass="35892">MSPAPLRLGIVGLGMAVKPHAAALADLADRITVVGGYAPSPARRTTFAATTGFPVTDDLDALIADPSVAAMLILTPPPSHLDLVARCASVGKHVLLEKPLEVTLPRASALVARMEAADRRLGVVFQHRFRPVVQRLRAVMAEGALGDLIAASVEVRWWRPASYYVDGRGSRARDGGGVLLSQAIHTLDVFCTLVGLPAEVFAYTATSPNRAVDTENVVAAALRFGNGAIGTLGATTAADPGFPERIEITGTRGTATLEGDALRLHWSDGRDEIHDGSGATGGGADPMAFDHGPHRALIADFATAIADGRDPETSGRSALAVHRLIEALLRSAAERRAVAPHAAA</sequence>
<dbReference type="EMBL" id="SJFN01000014">
    <property type="protein sequence ID" value="TBW37620.1"/>
    <property type="molecule type" value="Genomic_DNA"/>
</dbReference>
<dbReference type="OrthoDB" id="9792935at2"/>
<organism evidence="3 4">
    <name type="scientific">Siculibacillus lacustris</name>
    <dbReference type="NCBI Taxonomy" id="1549641"/>
    <lineage>
        <taxon>Bacteria</taxon>
        <taxon>Pseudomonadati</taxon>
        <taxon>Pseudomonadota</taxon>
        <taxon>Alphaproteobacteria</taxon>
        <taxon>Hyphomicrobiales</taxon>
        <taxon>Ancalomicrobiaceae</taxon>
        <taxon>Siculibacillus</taxon>
    </lineage>
</organism>
<dbReference type="InterPro" id="IPR036291">
    <property type="entry name" value="NAD(P)-bd_dom_sf"/>
</dbReference>